<proteinExistence type="predicted"/>
<name>A0A1Z5KAD8_FISSO</name>
<feature type="region of interest" description="Disordered" evidence="1">
    <location>
        <begin position="1"/>
        <end position="29"/>
    </location>
</feature>
<evidence type="ECO:0000256" key="1">
    <source>
        <dbReference type="SAM" id="MobiDB-lite"/>
    </source>
</evidence>
<feature type="compositionally biased region" description="Basic and acidic residues" evidence="1">
    <location>
        <begin position="7"/>
        <end position="20"/>
    </location>
</feature>
<sequence length="85" mass="9572">MKQQFTFRDDRKRLEGKTKQNADSSGRRVPFYHFARAQGQENSPEGLRALPSQPTGFQLGKALLKLLASSNLRGLPCVYMTTESL</sequence>
<dbReference type="Proteomes" id="UP000198406">
    <property type="component" value="Unassembled WGS sequence"/>
</dbReference>
<dbReference type="EMBL" id="BDSP01000197">
    <property type="protein sequence ID" value="GAX23132.1"/>
    <property type="molecule type" value="Genomic_DNA"/>
</dbReference>
<evidence type="ECO:0000313" key="3">
    <source>
        <dbReference type="Proteomes" id="UP000198406"/>
    </source>
</evidence>
<accession>A0A1Z5KAD8</accession>
<dbReference type="AlphaFoldDB" id="A0A1Z5KAD8"/>
<reference evidence="2 3" key="1">
    <citation type="journal article" date="2015" name="Plant Cell">
        <title>Oil accumulation by the oleaginous diatom Fistulifera solaris as revealed by the genome and transcriptome.</title>
        <authorList>
            <person name="Tanaka T."/>
            <person name="Maeda Y."/>
            <person name="Veluchamy A."/>
            <person name="Tanaka M."/>
            <person name="Abida H."/>
            <person name="Marechal E."/>
            <person name="Bowler C."/>
            <person name="Muto M."/>
            <person name="Sunaga Y."/>
            <person name="Tanaka M."/>
            <person name="Yoshino T."/>
            <person name="Taniguchi T."/>
            <person name="Fukuda Y."/>
            <person name="Nemoto M."/>
            <person name="Matsumoto M."/>
            <person name="Wong P.S."/>
            <person name="Aburatani S."/>
            <person name="Fujibuchi W."/>
        </authorList>
    </citation>
    <scope>NUCLEOTIDE SEQUENCE [LARGE SCALE GENOMIC DNA]</scope>
    <source>
        <strain evidence="2 3">JPCC DA0580</strain>
    </source>
</reference>
<protein>
    <submittedName>
        <fullName evidence="2">Uncharacterized protein</fullName>
    </submittedName>
</protein>
<gene>
    <name evidence="2" type="ORF">FisN_33Lu023</name>
</gene>
<organism evidence="2 3">
    <name type="scientific">Fistulifera solaris</name>
    <name type="common">Oleaginous diatom</name>
    <dbReference type="NCBI Taxonomy" id="1519565"/>
    <lineage>
        <taxon>Eukaryota</taxon>
        <taxon>Sar</taxon>
        <taxon>Stramenopiles</taxon>
        <taxon>Ochrophyta</taxon>
        <taxon>Bacillariophyta</taxon>
        <taxon>Bacillariophyceae</taxon>
        <taxon>Bacillariophycidae</taxon>
        <taxon>Naviculales</taxon>
        <taxon>Naviculaceae</taxon>
        <taxon>Fistulifera</taxon>
    </lineage>
</organism>
<dbReference type="InParanoid" id="A0A1Z5KAD8"/>
<keyword evidence="3" id="KW-1185">Reference proteome</keyword>
<comment type="caution">
    <text evidence="2">The sequence shown here is derived from an EMBL/GenBank/DDBJ whole genome shotgun (WGS) entry which is preliminary data.</text>
</comment>
<evidence type="ECO:0000313" key="2">
    <source>
        <dbReference type="EMBL" id="GAX23132.1"/>
    </source>
</evidence>